<organism evidence="2 3">
    <name type="scientific">Candidatus Saccharimonas aalborgensis</name>
    <dbReference type="NCBI Taxonomy" id="1332188"/>
    <lineage>
        <taxon>Bacteria</taxon>
        <taxon>Candidatus Saccharimonadota</taxon>
        <taxon>Candidatus Saccharimonadia</taxon>
        <taxon>Candidatus Saccharimonadales</taxon>
        <taxon>Candidatus Saccharimonadaceae</taxon>
        <taxon>Candidatus Saccharimonas</taxon>
    </lineage>
</organism>
<protein>
    <submittedName>
        <fullName evidence="2">Uncharacterized protein</fullName>
    </submittedName>
</protein>
<dbReference type="AlphaFoldDB" id="R4PZ05"/>
<dbReference type="Proteomes" id="UP000013893">
    <property type="component" value="Chromosome"/>
</dbReference>
<feature type="region of interest" description="Disordered" evidence="1">
    <location>
        <begin position="245"/>
        <end position="266"/>
    </location>
</feature>
<evidence type="ECO:0000313" key="3">
    <source>
        <dbReference type="Proteomes" id="UP000013893"/>
    </source>
</evidence>
<gene>
    <name evidence="2" type="ORF">L336_0774</name>
</gene>
<dbReference type="HOGENOM" id="CLU_965381_0_0_0"/>
<sequence length="288" mass="32384">MSHHEHIATTPQDYQPQDAEVPVADRGFEPYPEGWACPNMWVPRNVYSPDGVLQRDAADKPVTEPELGWFPSGTSVIKGVEYTRVGKNIWNPKTGQFDSLYKDVPTAELRHLQEVMAEKEREQRDREMGQGAAALAQETPAQVLYRASWEKPVTVPESDSSEWALTPEQADKLRAGLAAQQPQGIIDSVPDWVMAQPEKPVKPTPETPEQRTERIQRELDKLVAGLSEADRRNLERYAMYLHDKKEAQKRGDGGGSTTYGQNAGQAYRAMSPEARALSSNYQALWDRL</sequence>
<dbReference type="EMBL" id="CP005957">
    <property type="protein sequence ID" value="AGL62476.1"/>
    <property type="molecule type" value="Genomic_DNA"/>
</dbReference>
<name>R4PZ05_9BACT</name>
<proteinExistence type="predicted"/>
<evidence type="ECO:0000313" key="2">
    <source>
        <dbReference type="EMBL" id="AGL62476.1"/>
    </source>
</evidence>
<dbReference type="KEGG" id="saal:L336_0774"/>
<reference evidence="2 3" key="1">
    <citation type="journal article" date="2013" name="Nat. Biotechnol.">
        <title>Genome sequences of rare, uncultured bacteria obtained by differential coverage binning of multiple metagenomes.</title>
        <authorList>
            <person name="Albertsen M."/>
            <person name="Hugenholtz P."/>
            <person name="Skarshewski A."/>
            <person name="Nielsen K.L."/>
            <person name="Tyson G.W."/>
            <person name="Nielsen P.H."/>
        </authorList>
    </citation>
    <scope>NUCLEOTIDE SEQUENCE [LARGE SCALE GENOMIC DNA]</scope>
    <source>
        <strain evidence="2">TM71</strain>
    </source>
</reference>
<evidence type="ECO:0000256" key="1">
    <source>
        <dbReference type="SAM" id="MobiDB-lite"/>
    </source>
</evidence>
<dbReference type="STRING" id="1332188.L336_0774"/>
<keyword evidence="3" id="KW-1185">Reference proteome</keyword>
<dbReference type="RefSeq" id="WP_015641926.1">
    <property type="nucleotide sequence ID" value="NC_021219.1"/>
</dbReference>
<feature type="region of interest" description="Disordered" evidence="1">
    <location>
        <begin position="1"/>
        <end position="27"/>
    </location>
</feature>
<accession>R4PZ05</accession>